<evidence type="ECO:0000313" key="2">
    <source>
        <dbReference type="Proteomes" id="UP000037146"/>
    </source>
</evidence>
<protein>
    <submittedName>
        <fullName evidence="1">Uncharacterized protein</fullName>
    </submittedName>
</protein>
<name>A0A0K9GZ88_9BACI</name>
<dbReference type="RefSeq" id="WP_049683296.1">
    <property type="nucleotide sequence ID" value="NZ_LFZW01000001.1"/>
</dbReference>
<reference evidence="2" key="1">
    <citation type="submission" date="2015-07" db="EMBL/GenBank/DDBJ databases">
        <title>Genome sequencing project for genomic taxonomy and phylogenomics of Bacillus-like bacteria.</title>
        <authorList>
            <person name="Liu B."/>
            <person name="Wang J."/>
            <person name="Zhu Y."/>
            <person name="Liu G."/>
            <person name="Chen Q."/>
            <person name="Chen Z."/>
            <person name="Lan J."/>
            <person name="Che J."/>
            <person name="Ge C."/>
            <person name="Shi H."/>
            <person name="Pan Z."/>
            <person name="Liu X."/>
        </authorList>
    </citation>
    <scope>NUCLEOTIDE SEQUENCE [LARGE SCALE GENOMIC DNA]</scope>
    <source>
        <strain evidence="2">FJAT-27997</strain>
    </source>
</reference>
<accession>A0A0K9GZ88</accession>
<comment type="caution">
    <text evidence="1">The sequence shown here is derived from an EMBL/GenBank/DDBJ whole genome shotgun (WGS) entry which is preliminary data.</text>
</comment>
<dbReference type="OrthoDB" id="2879766at2"/>
<dbReference type="PATRIC" id="fig|1679170.3.peg.5057"/>
<evidence type="ECO:0000313" key="1">
    <source>
        <dbReference type="EMBL" id="KMY51936.1"/>
    </source>
</evidence>
<organism evidence="1 2">
    <name type="scientific">Peribacillus loiseleuriae</name>
    <dbReference type="NCBI Taxonomy" id="1679170"/>
    <lineage>
        <taxon>Bacteria</taxon>
        <taxon>Bacillati</taxon>
        <taxon>Bacillota</taxon>
        <taxon>Bacilli</taxon>
        <taxon>Bacillales</taxon>
        <taxon>Bacillaceae</taxon>
        <taxon>Peribacillus</taxon>
    </lineage>
</organism>
<dbReference type="STRING" id="1679170.AC625_22415"/>
<proteinExistence type="predicted"/>
<sequence>MTRSSFQFGNFLKEDNQTIYPFTAVPLHYNHQQIERIEQIMGDLIRYIAKTQAKTSKNESHLAEMESRLNHFNTQYIYLSEQYAVLQQRLTILENK</sequence>
<dbReference type="Proteomes" id="UP000037146">
    <property type="component" value="Unassembled WGS sequence"/>
</dbReference>
<dbReference type="EMBL" id="LFZW01000001">
    <property type="protein sequence ID" value="KMY51936.1"/>
    <property type="molecule type" value="Genomic_DNA"/>
</dbReference>
<dbReference type="AlphaFoldDB" id="A0A0K9GZ88"/>
<keyword evidence="2" id="KW-1185">Reference proteome</keyword>
<gene>
    <name evidence="1" type="ORF">AC625_22415</name>
</gene>